<dbReference type="EMBL" id="JAVEPI010000004">
    <property type="protein sequence ID" value="KAK1442053.1"/>
    <property type="molecule type" value="Genomic_DNA"/>
</dbReference>
<dbReference type="GO" id="GO:0008270">
    <property type="term" value="F:zinc ion binding"/>
    <property type="evidence" value="ECO:0007669"/>
    <property type="project" value="UniProtKB-KW"/>
</dbReference>
<dbReference type="SUPFAM" id="SSF109728">
    <property type="entry name" value="Hypothetical protein AF0491, middle domain"/>
    <property type="match status" value="1"/>
</dbReference>
<proteinExistence type="inferred from homology"/>
<evidence type="ECO:0000256" key="3">
    <source>
        <dbReference type="ARBA" id="ARBA00007433"/>
    </source>
</evidence>
<dbReference type="InterPro" id="IPR037188">
    <property type="entry name" value="Sdo1/SBDS_central_sf"/>
</dbReference>
<evidence type="ECO:0000256" key="1">
    <source>
        <dbReference type="ARBA" id="ARBA00004123"/>
    </source>
</evidence>
<accession>A0AAD8PCH1</accession>
<dbReference type="GO" id="GO:0042256">
    <property type="term" value="P:cytosolic ribosome assembly"/>
    <property type="evidence" value="ECO:0007669"/>
    <property type="project" value="InterPro"/>
</dbReference>
<comment type="caution">
    <text evidence="10">The sequence shown here is derived from an EMBL/GenBank/DDBJ whole genome shotgun (WGS) entry which is preliminary data.</text>
</comment>
<dbReference type="Proteomes" id="UP001230268">
    <property type="component" value="Unassembled WGS sequence"/>
</dbReference>
<evidence type="ECO:0000259" key="9">
    <source>
        <dbReference type="PROSITE" id="PS50157"/>
    </source>
</evidence>
<dbReference type="Pfam" id="PF01172">
    <property type="entry name" value="SBDS_N"/>
    <property type="match status" value="1"/>
</dbReference>
<comment type="similarity">
    <text evidence="3">Belongs to the SDO1/SBDS family.</text>
</comment>
<dbReference type="InterPro" id="IPR019783">
    <property type="entry name" value="SDO1/SBDS_N"/>
</dbReference>
<dbReference type="Gene3D" id="3.30.1250.10">
    <property type="entry name" value="Ribosome maturation protein SBDS, N-terminal domain"/>
    <property type="match status" value="1"/>
</dbReference>
<reference evidence="10" key="1">
    <citation type="submission" date="2023-08" db="EMBL/GenBank/DDBJ databases">
        <title>Draft sequence of the Babesia gibsoni genome.</title>
        <authorList>
            <person name="Yamagishi J.Y."/>
            <person name="Xuan X.X."/>
        </authorList>
    </citation>
    <scope>NUCLEOTIDE SEQUENCE</scope>
    <source>
        <strain evidence="10">Azabu</strain>
    </source>
</reference>
<keyword evidence="4" id="KW-0963">Cytoplasm</keyword>
<name>A0AAD8PCH1_BABGI</name>
<protein>
    <submittedName>
        <fullName evidence="10">Ribosome maturation protein SBDS like protein</fullName>
    </submittedName>
</protein>
<keyword evidence="6" id="KW-0539">Nucleus</keyword>
<keyword evidence="8" id="KW-0863">Zinc-finger</keyword>
<evidence type="ECO:0000256" key="8">
    <source>
        <dbReference type="PROSITE-ProRule" id="PRU00042"/>
    </source>
</evidence>
<dbReference type="InterPro" id="IPR018978">
    <property type="entry name" value="SDO1/SBDS_central"/>
</dbReference>
<keyword evidence="11" id="KW-1185">Reference proteome</keyword>
<dbReference type="InterPro" id="IPR002140">
    <property type="entry name" value="Sdo1/SBDS"/>
</dbReference>
<dbReference type="InterPro" id="IPR013087">
    <property type="entry name" value="Znf_C2H2_type"/>
</dbReference>
<keyword evidence="8" id="KW-0862">Zinc</keyword>
<dbReference type="PANTHER" id="PTHR10927">
    <property type="entry name" value="RIBOSOME MATURATION PROTEIN SBDS"/>
    <property type="match status" value="1"/>
</dbReference>
<evidence type="ECO:0000256" key="2">
    <source>
        <dbReference type="ARBA" id="ARBA00004496"/>
    </source>
</evidence>
<dbReference type="InterPro" id="IPR039100">
    <property type="entry name" value="Sdo1/SBDS-like"/>
</dbReference>
<evidence type="ECO:0000256" key="4">
    <source>
        <dbReference type="ARBA" id="ARBA00022490"/>
    </source>
</evidence>
<gene>
    <name evidence="10" type="ORF">BgAZ_400830</name>
</gene>
<dbReference type="SUPFAM" id="SSF89895">
    <property type="entry name" value="FYSH domain"/>
    <property type="match status" value="1"/>
</dbReference>
<evidence type="ECO:0000313" key="10">
    <source>
        <dbReference type="EMBL" id="KAK1442053.1"/>
    </source>
</evidence>
<dbReference type="PANTHER" id="PTHR10927:SF1">
    <property type="entry name" value="RIBOSOME MATURATION PROTEIN SBDS"/>
    <property type="match status" value="1"/>
</dbReference>
<dbReference type="PROSITE" id="PS00028">
    <property type="entry name" value="ZINC_FINGER_C2H2_1"/>
    <property type="match status" value="1"/>
</dbReference>
<dbReference type="Pfam" id="PF09377">
    <property type="entry name" value="SBDS_domain_II"/>
    <property type="match status" value="1"/>
</dbReference>
<keyword evidence="5" id="KW-0690">Ribosome biogenesis</keyword>
<keyword evidence="8" id="KW-0479">Metal-binding</keyword>
<dbReference type="NCBIfam" id="TIGR00291">
    <property type="entry name" value="RNA_SBDS"/>
    <property type="match status" value="1"/>
</dbReference>
<dbReference type="AlphaFoldDB" id="A0AAD8PCH1"/>
<dbReference type="GO" id="GO:0005737">
    <property type="term" value="C:cytoplasm"/>
    <property type="evidence" value="ECO:0007669"/>
    <property type="project" value="UniProtKB-SubCell"/>
</dbReference>
<dbReference type="GO" id="GO:0005634">
    <property type="term" value="C:nucleus"/>
    <property type="evidence" value="ECO:0007669"/>
    <property type="project" value="UniProtKB-SubCell"/>
</dbReference>
<dbReference type="InterPro" id="IPR036786">
    <property type="entry name" value="Ribosome_mat_SBDS_N_sf"/>
</dbReference>
<evidence type="ECO:0000256" key="5">
    <source>
        <dbReference type="ARBA" id="ARBA00022517"/>
    </source>
</evidence>
<evidence type="ECO:0000256" key="6">
    <source>
        <dbReference type="ARBA" id="ARBA00023242"/>
    </source>
</evidence>
<sequence>MCGLFQPIGQVRLTNVAVVRLKVNNVRFEVACYKNKILNWKSGVETDIQEVLQSPYVFTSISKGKLAKNDQLLKAFGTKDINVICKQIMDKGEIQISKEERNQLLQEMFKDIVTIISEVTINPKTGRPLTSTLIESTLKASAFSISVKEPVKKQALKALAHLQQLYPNDIARSQMRLKISCLKWQHPSVSEFLCSHGCYIEHDDISSDGNTEIHAISTSHNRTHESENAQTCLTEISSEDSGANKECGISKGDVANMKHPVPGKRKEEAVISIRFLCCTKIYRDIDNYVSNIMQPPGSLQLVSLNVKDAGNKGLAPVIDETGNSKLEKEVLLQNNGKSENPVDDASIVDVMNNMSIKTLNGSNTETSSISKKGTFKCKNCQMDFESATEYRSHCKSNFHVMNNKLILKGLPAMTPEEFKSVDICLMNTSLDS</sequence>
<comment type="subcellular location">
    <subcellularLocation>
        <location evidence="2">Cytoplasm</location>
    </subcellularLocation>
    <subcellularLocation>
        <location evidence="1">Nucleus</location>
    </subcellularLocation>
</comment>
<comment type="subunit">
    <text evidence="7">Associates with the 60S ribosomal subunit.</text>
</comment>
<feature type="domain" description="C2H2-type" evidence="9">
    <location>
        <begin position="375"/>
        <end position="404"/>
    </location>
</feature>
<evidence type="ECO:0000313" key="11">
    <source>
        <dbReference type="Proteomes" id="UP001230268"/>
    </source>
</evidence>
<evidence type="ECO:0000256" key="7">
    <source>
        <dbReference type="ARBA" id="ARBA00049708"/>
    </source>
</evidence>
<dbReference type="Gene3D" id="1.10.10.900">
    <property type="entry name" value="SBDS protein C-terminal domain, subdomain 1"/>
    <property type="match status" value="1"/>
</dbReference>
<dbReference type="PROSITE" id="PS50157">
    <property type="entry name" value="ZINC_FINGER_C2H2_2"/>
    <property type="match status" value="1"/>
</dbReference>
<organism evidence="10 11">
    <name type="scientific">Babesia gibsoni</name>
    <dbReference type="NCBI Taxonomy" id="33632"/>
    <lineage>
        <taxon>Eukaryota</taxon>
        <taxon>Sar</taxon>
        <taxon>Alveolata</taxon>
        <taxon>Apicomplexa</taxon>
        <taxon>Aconoidasida</taxon>
        <taxon>Piroplasmida</taxon>
        <taxon>Babesiidae</taxon>
        <taxon>Babesia</taxon>
    </lineage>
</organism>